<sequence>MQVSIPDKLYFKIGEVAQLTGVKPHVLRYWESEFRQIRPVKSQGKQRLYRRDDIEFVLNLKDILYGQGYTIAGAKKILAKQAGSEKAASSVNPEEAVELLRDIRRDLLQLRASLEP</sequence>
<dbReference type="SUPFAM" id="SSF46955">
    <property type="entry name" value="Putative DNA-binding domain"/>
    <property type="match status" value="1"/>
</dbReference>
<evidence type="ECO:0000313" key="4">
    <source>
        <dbReference type="Proteomes" id="UP000002534"/>
    </source>
</evidence>
<gene>
    <name evidence="3" type="ordered locus">Pcar_1425</name>
</gene>
<dbReference type="KEGG" id="pca:Pcar_1425"/>
<dbReference type="PANTHER" id="PTHR30204">
    <property type="entry name" value="REDOX-CYCLING DRUG-SENSING TRANSCRIPTIONAL ACTIVATOR SOXR"/>
    <property type="match status" value="1"/>
</dbReference>
<evidence type="ECO:0000313" key="3">
    <source>
        <dbReference type="EMBL" id="ABA88671.1"/>
    </source>
</evidence>
<keyword evidence="1" id="KW-0238">DNA-binding</keyword>
<organism evidence="3 4">
    <name type="scientific">Syntrophotalea carbinolica (strain DSM 2380 / NBRC 103641 / GraBd1)</name>
    <name type="common">Pelobacter carbinolicus</name>
    <dbReference type="NCBI Taxonomy" id="338963"/>
    <lineage>
        <taxon>Bacteria</taxon>
        <taxon>Pseudomonadati</taxon>
        <taxon>Thermodesulfobacteriota</taxon>
        <taxon>Desulfuromonadia</taxon>
        <taxon>Desulfuromonadales</taxon>
        <taxon>Syntrophotaleaceae</taxon>
        <taxon>Syntrophotalea</taxon>
    </lineage>
</organism>
<dbReference type="RefSeq" id="WP_011341154.1">
    <property type="nucleotide sequence ID" value="NC_007498.2"/>
</dbReference>
<evidence type="ECO:0000259" key="2">
    <source>
        <dbReference type="PROSITE" id="PS50937"/>
    </source>
</evidence>
<dbReference type="InterPro" id="IPR047057">
    <property type="entry name" value="MerR_fam"/>
</dbReference>
<reference evidence="4" key="1">
    <citation type="submission" date="2005-10" db="EMBL/GenBank/DDBJ databases">
        <title>Complete sequence of Pelobacter carbinolicus DSM 2380.</title>
        <authorList>
            <person name="Copeland A."/>
            <person name="Lucas S."/>
            <person name="Lapidus A."/>
            <person name="Barry K."/>
            <person name="Detter J.C."/>
            <person name="Glavina T."/>
            <person name="Hammon N."/>
            <person name="Israni S."/>
            <person name="Pitluck S."/>
            <person name="Chertkov O."/>
            <person name="Schmutz J."/>
            <person name="Larimer F."/>
            <person name="Land M."/>
            <person name="Kyrpides N."/>
            <person name="Ivanova N."/>
            <person name="Richardson P."/>
        </authorList>
    </citation>
    <scope>NUCLEOTIDE SEQUENCE [LARGE SCALE GENOMIC DNA]</scope>
    <source>
        <strain evidence="4">DSM 2380 / NBRC 103641 / GraBd1</strain>
    </source>
</reference>
<dbReference type="GO" id="GO:0003677">
    <property type="term" value="F:DNA binding"/>
    <property type="evidence" value="ECO:0007669"/>
    <property type="project" value="UniProtKB-KW"/>
</dbReference>
<dbReference type="PANTHER" id="PTHR30204:SF15">
    <property type="entry name" value="BLL5018 PROTEIN"/>
    <property type="match status" value="1"/>
</dbReference>
<feature type="domain" description="HTH merR-type" evidence="2">
    <location>
        <begin position="10"/>
        <end position="80"/>
    </location>
</feature>
<dbReference type="AlphaFoldDB" id="Q3A4N6"/>
<dbReference type="InterPro" id="IPR009061">
    <property type="entry name" value="DNA-bd_dom_put_sf"/>
</dbReference>
<dbReference type="Proteomes" id="UP000002534">
    <property type="component" value="Chromosome"/>
</dbReference>
<proteinExistence type="predicted"/>
<dbReference type="Gene3D" id="1.10.1660.10">
    <property type="match status" value="1"/>
</dbReference>
<dbReference type="GO" id="GO:0003700">
    <property type="term" value="F:DNA-binding transcription factor activity"/>
    <property type="evidence" value="ECO:0007669"/>
    <property type="project" value="InterPro"/>
</dbReference>
<name>Q3A4N6_SYNC1</name>
<dbReference type="Pfam" id="PF13411">
    <property type="entry name" value="MerR_1"/>
    <property type="match status" value="1"/>
</dbReference>
<dbReference type="CDD" id="cd04765">
    <property type="entry name" value="HTH_MlrA-like_sg2"/>
    <property type="match status" value="1"/>
</dbReference>
<dbReference type="InterPro" id="IPR000551">
    <property type="entry name" value="MerR-type_HTH_dom"/>
</dbReference>
<accession>Q3A4N6</accession>
<dbReference type="STRING" id="338963.Pcar_1425"/>
<protein>
    <submittedName>
        <fullName evidence="3">Transcriptional regulator, MerR family</fullName>
    </submittedName>
</protein>
<reference evidence="3 4" key="2">
    <citation type="journal article" date="2012" name="BMC Genomics">
        <title>The genome of Pelobacter carbinolicus reveals surprising metabolic capabilities and physiological features.</title>
        <authorList>
            <person name="Aklujkar M."/>
            <person name="Haveman S.A."/>
            <person name="Didonato R.Jr."/>
            <person name="Chertkov O."/>
            <person name="Han C.S."/>
            <person name="Land M.L."/>
            <person name="Brown P."/>
            <person name="Lovley D.R."/>
        </authorList>
    </citation>
    <scope>NUCLEOTIDE SEQUENCE [LARGE SCALE GENOMIC DNA]</scope>
    <source>
        <strain evidence="4">DSM 2380 / NBRC 103641 / GraBd1</strain>
    </source>
</reference>
<dbReference type="SMART" id="SM00422">
    <property type="entry name" value="HTH_MERR"/>
    <property type="match status" value="1"/>
</dbReference>
<evidence type="ECO:0000256" key="1">
    <source>
        <dbReference type="ARBA" id="ARBA00023125"/>
    </source>
</evidence>
<dbReference type="OrthoDB" id="9810140at2"/>
<dbReference type="PROSITE" id="PS50937">
    <property type="entry name" value="HTH_MERR_2"/>
    <property type="match status" value="1"/>
</dbReference>
<keyword evidence="4" id="KW-1185">Reference proteome</keyword>
<dbReference type="EMBL" id="CP000142">
    <property type="protein sequence ID" value="ABA88671.1"/>
    <property type="molecule type" value="Genomic_DNA"/>
</dbReference>
<dbReference type="HOGENOM" id="CLU_045945_4_1_7"/>
<dbReference type="eggNOG" id="COG0789">
    <property type="taxonomic scope" value="Bacteria"/>
</dbReference>